<evidence type="ECO:0000256" key="1">
    <source>
        <dbReference type="SAM" id="MobiDB-lite"/>
    </source>
</evidence>
<feature type="region of interest" description="Disordered" evidence="1">
    <location>
        <begin position="1"/>
        <end position="43"/>
    </location>
</feature>
<gene>
    <name evidence="2" type="ORF">NKR23_g9873</name>
</gene>
<feature type="compositionally biased region" description="Basic and acidic residues" evidence="1">
    <location>
        <begin position="28"/>
        <end position="43"/>
    </location>
</feature>
<feature type="region of interest" description="Disordered" evidence="1">
    <location>
        <begin position="81"/>
        <end position="119"/>
    </location>
</feature>
<reference evidence="2" key="1">
    <citation type="submission" date="2022-07" db="EMBL/GenBank/DDBJ databases">
        <title>Fungi with potential for degradation of polypropylene.</title>
        <authorList>
            <person name="Gostincar C."/>
        </authorList>
    </citation>
    <scope>NUCLEOTIDE SEQUENCE</scope>
    <source>
        <strain evidence="2">EXF-13308</strain>
    </source>
</reference>
<feature type="compositionally biased region" description="Polar residues" evidence="1">
    <location>
        <begin position="11"/>
        <end position="26"/>
    </location>
</feature>
<accession>A0AA38R5D9</accession>
<proteinExistence type="predicted"/>
<keyword evidence="3" id="KW-1185">Reference proteome</keyword>
<sequence>MPKKRHYTKYSKPQSTAPASLRSSAGNRDGHDGDHHNRSVNEILADLRRLNVKTASHQHPPSDVPQLAAPSVPPAIRQILQLPETPAPPPRRPVRVDPRGRRLPPGPPPPRSWLSRQAPQANGGAHAIGYIARSELPGAYRPERGSLIDILLRKIVLDWEFQRSWGMYYLYPLPSHLRMALVAYLGVWYEPGVSLADLRAIFLPPVADEGDDGSYSYGATSGLSPSQANQGITHLDLTGSLGRSLKLRELSELLFPAGPRRAAASNSLQDSWDAPEPSSITDSSCPSIPQPLLPGLTHLSLAVRPSSTASAISWKHLLSLAGHLPTLTHLSLAFWPEPALTPNAKLATVTGSPRGPVPYGGTSFYSHSLDDDWSEGVLVLRRLSKLLYGLEHLDLTGCGGWWAALARAADRDAVDWVAAWGKVETLVLRSGYDPPAAEDGDARRAYAEGIRTARGVERHVRAQRAGRGRRITVEADPEAG</sequence>
<protein>
    <submittedName>
        <fullName evidence="2">Tafazzin</fullName>
    </submittedName>
</protein>
<organism evidence="2 3">
    <name type="scientific">Pleurostoma richardsiae</name>
    <dbReference type="NCBI Taxonomy" id="41990"/>
    <lineage>
        <taxon>Eukaryota</taxon>
        <taxon>Fungi</taxon>
        <taxon>Dikarya</taxon>
        <taxon>Ascomycota</taxon>
        <taxon>Pezizomycotina</taxon>
        <taxon>Sordariomycetes</taxon>
        <taxon>Sordariomycetidae</taxon>
        <taxon>Calosphaeriales</taxon>
        <taxon>Pleurostomataceae</taxon>
        <taxon>Pleurostoma</taxon>
    </lineage>
</organism>
<feature type="region of interest" description="Disordered" evidence="1">
    <location>
        <begin position="265"/>
        <end position="286"/>
    </location>
</feature>
<name>A0AA38R5D9_9PEZI</name>
<dbReference type="AlphaFoldDB" id="A0AA38R5D9"/>
<evidence type="ECO:0000313" key="2">
    <source>
        <dbReference type="EMBL" id="KAJ9136469.1"/>
    </source>
</evidence>
<comment type="caution">
    <text evidence="2">The sequence shown here is derived from an EMBL/GenBank/DDBJ whole genome shotgun (WGS) entry which is preliminary data.</text>
</comment>
<evidence type="ECO:0000313" key="3">
    <source>
        <dbReference type="Proteomes" id="UP001174694"/>
    </source>
</evidence>
<dbReference type="EMBL" id="JANBVO010000040">
    <property type="protein sequence ID" value="KAJ9136469.1"/>
    <property type="molecule type" value="Genomic_DNA"/>
</dbReference>
<dbReference type="Proteomes" id="UP001174694">
    <property type="component" value="Unassembled WGS sequence"/>
</dbReference>